<gene>
    <name evidence="1" type="ORF">NI17_006970</name>
</gene>
<reference evidence="1" key="1">
    <citation type="submission" date="2020-10" db="EMBL/GenBank/DDBJ databases">
        <title>De novo genome project of the cellulose decomposer Thermobifida halotolerans type strain.</title>
        <authorList>
            <person name="Nagy I."/>
            <person name="Horvath B."/>
            <person name="Kukolya J."/>
            <person name="Nagy I."/>
            <person name="Orsini M."/>
        </authorList>
    </citation>
    <scope>NUCLEOTIDE SEQUENCE</scope>
    <source>
        <strain evidence="1">DSM 44931</strain>
    </source>
</reference>
<protein>
    <submittedName>
        <fullName evidence="1">Uncharacterized protein</fullName>
    </submittedName>
</protein>
<accession>A0A399GA50</accession>
<keyword evidence="2" id="KW-1185">Reference proteome</keyword>
<proteinExistence type="predicted"/>
<dbReference type="AlphaFoldDB" id="A0A399GA50"/>
<evidence type="ECO:0000313" key="1">
    <source>
        <dbReference type="EMBL" id="UOE20909.1"/>
    </source>
</evidence>
<dbReference type="RefSeq" id="WP_068693464.1">
    <property type="nucleotide sequence ID" value="NZ_CP063196.1"/>
</dbReference>
<dbReference type="OrthoDB" id="3486002at2"/>
<sequence>MATYRLRLRDGSTVTHRALRIRTDATTLYLEDRAAGAWRPVVDYRLDDVERLQRRFVENNGSWVWMEERLSVSRTGHRPWRDSAPPNPSGQVG</sequence>
<evidence type="ECO:0000313" key="2">
    <source>
        <dbReference type="Proteomes" id="UP000265719"/>
    </source>
</evidence>
<dbReference type="KEGG" id="thao:NI17_006970"/>
<organism evidence="1 2">
    <name type="scientific">Thermobifida halotolerans</name>
    <dbReference type="NCBI Taxonomy" id="483545"/>
    <lineage>
        <taxon>Bacteria</taxon>
        <taxon>Bacillati</taxon>
        <taxon>Actinomycetota</taxon>
        <taxon>Actinomycetes</taxon>
        <taxon>Streptosporangiales</taxon>
        <taxon>Nocardiopsidaceae</taxon>
        <taxon>Thermobifida</taxon>
    </lineage>
</organism>
<dbReference type="Proteomes" id="UP000265719">
    <property type="component" value="Chromosome"/>
</dbReference>
<dbReference type="EMBL" id="CP063196">
    <property type="protein sequence ID" value="UOE20909.1"/>
    <property type="molecule type" value="Genomic_DNA"/>
</dbReference>
<name>A0A399GA50_9ACTN</name>